<proteinExistence type="predicted"/>
<organism evidence="1 2">
    <name type="scientific">Araneus ventricosus</name>
    <name type="common">Orbweaver spider</name>
    <name type="synonym">Epeira ventricosa</name>
    <dbReference type="NCBI Taxonomy" id="182803"/>
    <lineage>
        <taxon>Eukaryota</taxon>
        <taxon>Metazoa</taxon>
        <taxon>Ecdysozoa</taxon>
        <taxon>Arthropoda</taxon>
        <taxon>Chelicerata</taxon>
        <taxon>Arachnida</taxon>
        <taxon>Araneae</taxon>
        <taxon>Araneomorphae</taxon>
        <taxon>Entelegynae</taxon>
        <taxon>Araneoidea</taxon>
        <taxon>Araneidae</taxon>
        <taxon>Araneus</taxon>
    </lineage>
</organism>
<name>A0A4Y1ZW44_ARAVE</name>
<accession>A0A4Y1ZW44</accession>
<protein>
    <submittedName>
        <fullName evidence="1">Uncharacterized protein</fullName>
    </submittedName>
</protein>
<dbReference type="EMBL" id="BGPR01154051">
    <property type="protein sequence ID" value="GBL70300.1"/>
    <property type="molecule type" value="Genomic_DNA"/>
</dbReference>
<gene>
    <name evidence="1" type="ORF">AVEN_254195_1</name>
</gene>
<dbReference type="Proteomes" id="UP000499080">
    <property type="component" value="Unassembled WGS sequence"/>
</dbReference>
<keyword evidence="2" id="KW-1185">Reference proteome</keyword>
<evidence type="ECO:0000313" key="1">
    <source>
        <dbReference type="EMBL" id="GBL70300.1"/>
    </source>
</evidence>
<dbReference type="AlphaFoldDB" id="A0A4Y1ZW44"/>
<reference evidence="1 2" key="1">
    <citation type="journal article" date="2019" name="Sci. Rep.">
        <title>Orb-weaving spider Araneus ventricosus genome elucidates the spidroin gene catalogue.</title>
        <authorList>
            <person name="Kono N."/>
            <person name="Nakamura H."/>
            <person name="Ohtoshi R."/>
            <person name="Moran D.A.P."/>
            <person name="Shinohara A."/>
            <person name="Yoshida Y."/>
            <person name="Fujiwara M."/>
            <person name="Mori M."/>
            <person name="Tomita M."/>
            <person name="Arakawa K."/>
        </authorList>
    </citation>
    <scope>NUCLEOTIDE SEQUENCE [LARGE SCALE GENOMIC DNA]</scope>
</reference>
<feature type="non-terminal residue" evidence="1">
    <location>
        <position position="1"/>
    </location>
</feature>
<evidence type="ECO:0000313" key="2">
    <source>
        <dbReference type="Proteomes" id="UP000499080"/>
    </source>
</evidence>
<comment type="caution">
    <text evidence="1">The sequence shown here is derived from an EMBL/GenBank/DDBJ whole genome shotgun (WGS) entry which is preliminary data.</text>
</comment>
<sequence>HSWGLGQRHNKELRLASLESVLWSQDALLRNALLLDGIRRTKPCSSQLPSAGVFNRMHGDKNRHFSSRAPGLLQMILYNQARTVVQTIFRWEQAGLLMTAHTVRRGSQSSNQR</sequence>